<comment type="similarity">
    <text evidence="1">Belongs to the PhzF family.</text>
</comment>
<protein>
    <submittedName>
        <fullName evidence="3">Phenazine biosynthesis protein PhzF</fullName>
    </submittedName>
</protein>
<keyword evidence="4" id="KW-1185">Reference proteome</keyword>
<dbReference type="PIRSF" id="PIRSF016184">
    <property type="entry name" value="PhzC_PhzF"/>
    <property type="match status" value="1"/>
</dbReference>
<name>A0A2R4XP15_9BURK</name>
<evidence type="ECO:0000313" key="3">
    <source>
        <dbReference type="EMBL" id="AWB35547.1"/>
    </source>
</evidence>
<dbReference type="InterPro" id="IPR003719">
    <property type="entry name" value="Phenazine_PhzF-like"/>
</dbReference>
<proteinExistence type="inferred from homology"/>
<dbReference type="NCBIfam" id="TIGR00654">
    <property type="entry name" value="PhzF_family"/>
    <property type="match status" value="1"/>
</dbReference>
<dbReference type="GO" id="GO:0016853">
    <property type="term" value="F:isomerase activity"/>
    <property type="evidence" value="ECO:0007669"/>
    <property type="project" value="TreeGrafter"/>
</dbReference>
<gene>
    <name evidence="3" type="ORF">DBV39_00485</name>
</gene>
<dbReference type="Gene3D" id="3.10.310.10">
    <property type="entry name" value="Diaminopimelate Epimerase, Chain A, domain 1"/>
    <property type="match status" value="2"/>
</dbReference>
<dbReference type="Proteomes" id="UP000244571">
    <property type="component" value="Chromosome"/>
</dbReference>
<dbReference type="PANTHER" id="PTHR13774">
    <property type="entry name" value="PHENAZINE BIOSYNTHESIS PROTEIN"/>
    <property type="match status" value="1"/>
</dbReference>
<sequence length="298" mass="31994">MNTRPFQQIDVFSDQPFMGNPLALVHDAQGMSDADMASMARWTNLSETAFLLPPTHPDADYRVRIWTPRMELPFAGHPTLGSCHGWLTRGGAPRQPGVIVQECAIGLVRIRQHNNRLAFAAPPLLETGSIEPARLDGVIKALGLRASQVLDHQIIDNGPGWIGLLLDNAQSVLAIEPDPVALAPYKVGVIGAHVTKDLNADPLTPAAAFEVRAFAPAGGILEDPVTGSLNAGLASWMIAEGIVTRMLPAEAANHPNPAYVVSQGTRLGRRGRLFIEQTGQDIWIGGHTLTTIEGSLNR</sequence>
<reference evidence="3 4" key="1">
    <citation type="submission" date="2018-04" db="EMBL/GenBank/DDBJ databases">
        <title>Bordetella sp. HZ20 isolated from seawater.</title>
        <authorList>
            <person name="Sun C."/>
        </authorList>
    </citation>
    <scope>NUCLEOTIDE SEQUENCE [LARGE SCALE GENOMIC DNA]</scope>
    <source>
        <strain evidence="3 4">HZ20</strain>
    </source>
</reference>
<feature type="active site" evidence="2">
    <location>
        <position position="47"/>
    </location>
</feature>
<dbReference type="EMBL" id="CP028901">
    <property type="protein sequence ID" value="AWB35547.1"/>
    <property type="molecule type" value="Genomic_DNA"/>
</dbReference>
<evidence type="ECO:0000256" key="1">
    <source>
        <dbReference type="ARBA" id="ARBA00008270"/>
    </source>
</evidence>
<accession>A0A2R4XP15</accession>
<evidence type="ECO:0000256" key="2">
    <source>
        <dbReference type="PIRSR" id="PIRSR016184-1"/>
    </source>
</evidence>
<organism evidence="3 4">
    <name type="scientific">Orrella marina</name>
    <dbReference type="NCBI Taxonomy" id="2163011"/>
    <lineage>
        <taxon>Bacteria</taxon>
        <taxon>Pseudomonadati</taxon>
        <taxon>Pseudomonadota</taxon>
        <taxon>Betaproteobacteria</taxon>
        <taxon>Burkholderiales</taxon>
        <taxon>Alcaligenaceae</taxon>
        <taxon>Orrella</taxon>
    </lineage>
</organism>
<dbReference type="OrthoDB" id="9788221at2"/>
<evidence type="ECO:0000313" key="4">
    <source>
        <dbReference type="Proteomes" id="UP000244571"/>
    </source>
</evidence>
<dbReference type="AlphaFoldDB" id="A0A2R4XP15"/>
<dbReference type="Pfam" id="PF02567">
    <property type="entry name" value="PhzC-PhzF"/>
    <property type="match status" value="1"/>
</dbReference>
<dbReference type="SUPFAM" id="SSF54506">
    <property type="entry name" value="Diaminopimelate epimerase-like"/>
    <property type="match status" value="1"/>
</dbReference>
<dbReference type="KEGG" id="boz:DBV39_00485"/>
<dbReference type="GO" id="GO:0005737">
    <property type="term" value="C:cytoplasm"/>
    <property type="evidence" value="ECO:0007669"/>
    <property type="project" value="TreeGrafter"/>
</dbReference>
<dbReference type="PANTHER" id="PTHR13774:SF32">
    <property type="entry name" value="ANTISENSE-ENHANCING SEQUENCE 1"/>
    <property type="match status" value="1"/>
</dbReference>